<evidence type="ECO:0000256" key="6">
    <source>
        <dbReference type="ARBA" id="ARBA00022989"/>
    </source>
</evidence>
<proteinExistence type="inferred from homology"/>
<dbReference type="GO" id="GO:0015740">
    <property type="term" value="P:C4-dicarboxylate transport"/>
    <property type="evidence" value="ECO:0007669"/>
    <property type="project" value="TreeGrafter"/>
</dbReference>
<keyword evidence="2 9" id="KW-0813">Transport</keyword>
<sequence>MRFNDGVYTTCTWVAGLSLTVMALIIPVGIFYRYALNSGLGWPEPVSILLMVVFTFVGAAASYRAGAHMAVAMITDRLPAGLQPVITCFVRIAMGVIALFMTIWGIKLCMATWYQFMDSLPFIRVGISYAPIPVGGAVTLLFVLEQLLYGDQSKRRVVDYEADDSKEAV</sequence>
<feature type="transmembrane region" description="Helical" evidence="9">
    <location>
        <begin position="126"/>
        <end position="148"/>
    </location>
</feature>
<evidence type="ECO:0000256" key="2">
    <source>
        <dbReference type="ARBA" id="ARBA00022448"/>
    </source>
</evidence>
<protein>
    <recommendedName>
        <fullName evidence="9">TRAP transporter small permease protein</fullName>
    </recommendedName>
</protein>
<keyword evidence="12" id="KW-1185">Reference proteome</keyword>
<dbReference type="PANTHER" id="PTHR35011:SF11">
    <property type="entry name" value="TRAP TRANSPORTER SMALL PERMEASE PROTEIN"/>
    <property type="match status" value="1"/>
</dbReference>
<dbReference type="EMBL" id="BMPO01000004">
    <property type="protein sequence ID" value="GGJ96523.1"/>
    <property type="molecule type" value="Genomic_DNA"/>
</dbReference>
<comment type="subcellular location">
    <subcellularLocation>
        <location evidence="1 9">Cell inner membrane</location>
        <topology evidence="1 9">Multi-pass membrane protein</topology>
    </subcellularLocation>
</comment>
<organism evidence="11 12">
    <name type="scientific">Pseudomonas matsuisoli</name>
    <dbReference type="NCBI Taxonomy" id="1515666"/>
    <lineage>
        <taxon>Bacteria</taxon>
        <taxon>Pseudomonadati</taxon>
        <taxon>Pseudomonadota</taxon>
        <taxon>Gammaproteobacteria</taxon>
        <taxon>Pseudomonadales</taxon>
        <taxon>Pseudomonadaceae</taxon>
        <taxon>Pseudomonas</taxon>
    </lineage>
</organism>
<evidence type="ECO:0000259" key="10">
    <source>
        <dbReference type="Pfam" id="PF04290"/>
    </source>
</evidence>
<evidence type="ECO:0000256" key="4">
    <source>
        <dbReference type="ARBA" id="ARBA00022519"/>
    </source>
</evidence>
<evidence type="ECO:0000256" key="5">
    <source>
        <dbReference type="ARBA" id="ARBA00022692"/>
    </source>
</evidence>
<dbReference type="InterPro" id="IPR055348">
    <property type="entry name" value="DctQ"/>
</dbReference>
<feature type="transmembrane region" description="Helical" evidence="9">
    <location>
        <begin position="84"/>
        <end position="106"/>
    </location>
</feature>
<keyword evidence="6 9" id="KW-1133">Transmembrane helix</keyword>
<reference evidence="11" key="2">
    <citation type="submission" date="2020-09" db="EMBL/GenBank/DDBJ databases">
        <authorList>
            <person name="Sun Q."/>
            <person name="Ohkuma M."/>
        </authorList>
    </citation>
    <scope>NUCLEOTIDE SEQUENCE</scope>
    <source>
        <strain evidence="11">JCM 30078</strain>
    </source>
</reference>
<evidence type="ECO:0000256" key="3">
    <source>
        <dbReference type="ARBA" id="ARBA00022475"/>
    </source>
</evidence>
<feature type="domain" description="Tripartite ATP-independent periplasmic transporters DctQ component" evidence="10">
    <location>
        <begin position="22"/>
        <end position="148"/>
    </location>
</feature>
<comment type="function">
    <text evidence="9">Part of the tripartite ATP-independent periplasmic (TRAP) transport system.</text>
</comment>
<feature type="transmembrane region" description="Helical" evidence="9">
    <location>
        <begin position="12"/>
        <end position="34"/>
    </location>
</feature>
<keyword evidence="4 9" id="KW-0997">Cell inner membrane</keyword>
<comment type="caution">
    <text evidence="11">The sequence shown here is derived from an EMBL/GenBank/DDBJ whole genome shotgun (WGS) entry which is preliminary data.</text>
</comment>
<evidence type="ECO:0000256" key="8">
    <source>
        <dbReference type="ARBA" id="ARBA00038436"/>
    </source>
</evidence>
<dbReference type="Proteomes" id="UP000635983">
    <property type="component" value="Unassembled WGS sequence"/>
</dbReference>
<comment type="subunit">
    <text evidence="9">The complex comprises the extracytoplasmic solute receptor protein and the two transmembrane proteins.</text>
</comment>
<dbReference type="GO" id="GO:0022857">
    <property type="term" value="F:transmembrane transporter activity"/>
    <property type="evidence" value="ECO:0007669"/>
    <property type="project" value="UniProtKB-UniRule"/>
</dbReference>
<dbReference type="AlphaFoldDB" id="A0A917PXJ0"/>
<name>A0A917PXJ0_9PSED</name>
<keyword evidence="3" id="KW-1003">Cell membrane</keyword>
<evidence type="ECO:0000256" key="1">
    <source>
        <dbReference type="ARBA" id="ARBA00004429"/>
    </source>
</evidence>
<dbReference type="GO" id="GO:0005886">
    <property type="term" value="C:plasma membrane"/>
    <property type="evidence" value="ECO:0007669"/>
    <property type="project" value="UniProtKB-SubCell"/>
</dbReference>
<evidence type="ECO:0000256" key="7">
    <source>
        <dbReference type="ARBA" id="ARBA00023136"/>
    </source>
</evidence>
<dbReference type="InterPro" id="IPR007387">
    <property type="entry name" value="TRAP_DctQ"/>
</dbReference>
<gene>
    <name evidence="11" type="ORF">GCM10009304_23000</name>
</gene>
<keyword evidence="5 9" id="KW-0812">Transmembrane</keyword>
<feature type="transmembrane region" description="Helical" evidence="9">
    <location>
        <begin position="46"/>
        <end position="63"/>
    </location>
</feature>
<reference evidence="11" key="1">
    <citation type="journal article" date="2014" name="Int. J. Syst. Evol. Microbiol.">
        <title>Complete genome sequence of Corynebacterium casei LMG S-19264T (=DSM 44701T), isolated from a smear-ripened cheese.</title>
        <authorList>
            <consortium name="US DOE Joint Genome Institute (JGI-PGF)"/>
            <person name="Walter F."/>
            <person name="Albersmeier A."/>
            <person name="Kalinowski J."/>
            <person name="Ruckert C."/>
        </authorList>
    </citation>
    <scope>NUCLEOTIDE SEQUENCE</scope>
    <source>
        <strain evidence="11">JCM 30078</strain>
    </source>
</reference>
<evidence type="ECO:0000256" key="9">
    <source>
        <dbReference type="RuleBase" id="RU369079"/>
    </source>
</evidence>
<evidence type="ECO:0000313" key="11">
    <source>
        <dbReference type="EMBL" id="GGJ96523.1"/>
    </source>
</evidence>
<accession>A0A917PXJ0</accession>
<keyword evidence="7 9" id="KW-0472">Membrane</keyword>
<comment type="similarity">
    <text evidence="8 9">Belongs to the TRAP transporter small permease family.</text>
</comment>
<dbReference type="Pfam" id="PF04290">
    <property type="entry name" value="DctQ"/>
    <property type="match status" value="1"/>
</dbReference>
<evidence type="ECO:0000313" key="12">
    <source>
        <dbReference type="Proteomes" id="UP000635983"/>
    </source>
</evidence>
<dbReference type="PANTHER" id="PTHR35011">
    <property type="entry name" value="2,3-DIKETO-L-GULONATE TRAP TRANSPORTER SMALL PERMEASE PROTEIN YIAM"/>
    <property type="match status" value="1"/>
</dbReference>